<evidence type="ECO:0000259" key="7">
    <source>
        <dbReference type="Pfam" id="PF20684"/>
    </source>
</evidence>
<accession>U1HP11</accession>
<dbReference type="GeneID" id="19237955"/>
<evidence type="ECO:0000313" key="9">
    <source>
        <dbReference type="Proteomes" id="UP000019373"/>
    </source>
</evidence>
<proteinExistence type="inferred from homology"/>
<dbReference type="OMA" id="YRRIFRG"/>
<dbReference type="InterPro" id="IPR052337">
    <property type="entry name" value="SAT4-like"/>
</dbReference>
<name>U1HP11_ENDPU</name>
<evidence type="ECO:0000256" key="2">
    <source>
        <dbReference type="ARBA" id="ARBA00022692"/>
    </source>
</evidence>
<dbReference type="AlphaFoldDB" id="U1HP11"/>
<feature type="transmembrane region" description="Helical" evidence="6">
    <location>
        <begin position="212"/>
        <end position="233"/>
    </location>
</feature>
<evidence type="ECO:0000256" key="5">
    <source>
        <dbReference type="ARBA" id="ARBA00038359"/>
    </source>
</evidence>
<evidence type="ECO:0000256" key="4">
    <source>
        <dbReference type="ARBA" id="ARBA00023136"/>
    </source>
</evidence>
<comment type="subcellular location">
    <subcellularLocation>
        <location evidence="1">Membrane</location>
        <topology evidence="1">Multi-pass membrane protein</topology>
    </subcellularLocation>
</comment>
<gene>
    <name evidence="8" type="ORF">EPUS_02906</name>
</gene>
<evidence type="ECO:0000256" key="6">
    <source>
        <dbReference type="SAM" id="Phobius"/>
    </source>
</evidence>
<dbReference type="eggNOG" id="ENOG502SR1P">
    <property type="taxonomic scope" value="Eukaryota"/>
</dbReference>
<evidence type="ECO:0000256" key="3">
    <source>
        <dbReference type="ARBA" id="ARBA00022989"/>
    </source>
</evidence>
<evidence type="ECO:0000313" key="8">
    <source>
        <dbReference type="EMBL" id="ERF72115.1"/>
    </source>
</evidence>
<feature type="transmembrane region" description="Helical" evidence="6">
    <location>
        <begin position="15"/>
        <end position="36"/>
    </location>
</feature>
<reference evidence="9" key="1">
    <citation type="journal article" date="2014" name="BMC Genomics">
        <title>Genome characteristics reveal the impact of lichenization on lichen-forming fungus Endocarpon pusillum Hedwig (Verrucariales, Ascomycota).</title>
        <authorList>
            <person name="Wang Y.-Y."/>
            <person name="Liu B."/>
            <person name="Zhang X.-Y."/>
            <person name="Zhou Q.-M."/>
            <person name="Zhang T."/>
            <person name="Li H."/>
            <person name="Yu Y.-F."/>
            <person name="Zhang X.-L."/>
            <person name="Hao X.-Y."/>
            <person name="Wang M."/>
            <person name="Wang L."/>
            <person name="Wei J.-C."/>
        </authorList>
    </citation>
    <scope>NUCLEOTIDE SEQUENCE [LARGE SCALE GENOMIC DNA]</scope>
    <source>
        <strain evidence="9">Z07020 / HMAS-L-300199</strain>
    </source>
</reference>
<dbReference type="GO" id="GO:0016020">
    <property type="term" value="C:membrane"/>
    <property type="evidence" value="ECO:0007669"/>
    <property type="project" value="UniProtKB-SubCell"/>
</dbReference>
<keyword evidence="3 6" id="KW-1133">Transmembrane helix</keyword>
<keyword evidence="2 6" id="KW-0812">Transmembrane</keyword>
<feature type="transmembrane region" description="Helical" evidence="6">
    <location>
        <begin position="253"/>
        <end position="273"/>
    </location>
</feature>
<dbReference type="Proteomes" id="UP000019373">
    <property type="component" value="Unassembled WGS sequence"/>
</dbReference>
<feature type="transmembrane region" description="Helical" evidence="6">
    <location>
        <begin position="100"/>
        <end position="121"/>
    </location>
</feature>
<dbReference type="PANTHER" id="PTHR33048:SF157">
    <property type="entry name" value="INTEGRAL MEMBRANE PROTEIN"/>
    <property type="match status" value="1"/>
</dbReference>
<keyword evidence="4 6" id="KW-0472">Membrane</keyword>
<feature type="domain" description="Rhodopsin" evidence="7">
    <location>
        <begin position="32"/>
        <end position="277"/>
    </location>
</feature>
<dbReference type="EMBL" id="KE721112">
    <property type="protein sequence ID" value="ERF72115.1"/>
    <property type="molecule type" value="Genomic_DNA"/>
</dbReference>
<dbReference type="Pfam" id="PF20684">
    <property type="entry name" value="Fung_rhodopsin"/>
    <property type="match status" value="1"/>
</dbReference>
<organism evidence="8 9">
    <name type="scientific">Endocarpon pusillum (strain Z07020 / HMAS-L-300199)</name>
    <name type="common">Lichen-forming fungus</name>
    <dbReference type="NCBI Taxonomy" id="1263415"/>
    <lineage>
        <taxon>Eukaryota</taxon>
        <taxon>Fungi</taxon>
        <taxon>Dikarya</taxon>
        <taxon>Ascomycota</taxon>
        <taxon>Pezizomycotina</taxon>
        <taxon>Eurotiomycetes</taxon>
        <taxon>Chaetothyriomycetidae</taxon>
        <taxon>Verrucariales</taxon>
        <taxon>Verrucariaceae</taxon>
        <taxon>Endocarpon</taxon>
    </lineage>
</organism>
<dbReference type="PANTHER" id="PTHR33048">
    <property type="entry name" value="PTH11-LIKE INTEGRAL MEMBRANE PROTEIN (AFU_ORTHOLOGUE AFUA_5G11245)"/>
    <property type="match status" value="1"/>
</dbReference>
<dbReference type="InterPro" id="IPR049326">
    <property type="entry name" value="Rhodopsin_dom_fungi"/>
</dbReference>
<dbReference type="HOGENOM" id="CLU_028200_5_1_1"/>
<evidence type="ECO:0000256" key="1">
    <source>
        <dbReference type="ARBA" id="ARBA00004141"/>
    </source>
</evidence>
<sequence>MTPIPNFSPVSPRSILAVGAVLPSLAAIAVSLRFYVRLSRPTKICADDWLVLASLVLTIGLGVMLIVGQPTPLGDGPMGFMFVLNRAIIITEKMKWAFNLMQVFVFGTVKLSVIFFYRRIFRGVGFDVCSKTLIAIVCAWTVSFFFTVLFQCGTNPWAVWSTLNDFLTHCSNEVMFLKALSISDVVTDGLILALPVPMVWKLKMSPARKLAVTAVFFLGALAIAAGVTRLVIFFQQLNDSYSVSQGILLMSTYMYWSMVEMGLTIIAACLPTLRPLFGEIVPGDISKIFRNFLSLRSFPSDGSFRPKNWKLRKESENTTNLSQTEFAQQKDHKVATEVYAMDDIEAQKHTHPRGIIIKNDVSHTSTAR</sequence>
<protein>
    <recommendedName>
        <fullName evidence="7">Rhodopsin domain-containing protein</fullName>
    </recommendedName>
</protein>
<dbReference type="RefSeq" id="XP_007802184.1">
    <property type="nucleotide sequence ID" value="XM_007803993.1"/>
</dbReference>
<feature type="transmembrane region" description="Helical" evidence="6">
    <location>
        <begin position="133"/>
        <end position="159"/>
    </location>
</feature>
<dbReference type="OrthoDB" id="4223416at2759"/>
<keyword evidence="9" id="KW-1185">Reference proteome</keyword>
<feature type="transmembrane region" description="Helical" evidence="6">
    <location>
        <begin position="48"/>
        <end position="68"/>
    </location>
</feature>
<comment type="similarity">
    <text evidence="5">Belongs to the SAT4 family.</text>
</comment>